<keyword evidence="2" id="KW-1185">Reference proteome</keyword>
<dbReference type="AlphaFoldDB" id="A0AAD5SG73"/>
<dbReference type="SUPFAM" id="SSF52047">
    <property type="entry name" value="RNI-like"/>
    <property type="match status" value="1"/>
</dbReference>
<sequence length="362" mass="40788">GVKQVFGERHDNGFRIFMADKLRLAMTSQLYVGNHSDGNILREILEKVDLSRLHTLSLHIMQDLETVATAFAKLPTPTHNLQKLNLTGLLSKDSESHFLSLFTSLRDAPLRTLTLSLPHPNPKENPKATWRFPSTWPTLRTVHLGRKDAFDHLFLSNLQEAAPNLESVRTITYEWDVTTLAQSTLRTITFGPHITTQTLHLPTTTWSNLTKLAISGEYLERLVDHLGTNKPVLPALQYLFMIGGDMQYLEDVMQKSGGRDVGFPSLSYLHLRFSICDLEGLIRCLNTYLMGLDIFVGYFAEPPYEEMAARGGWNPLEGVREWEGAIRGRCKVGKIKIVVCDVPERYGVEEVAVGDVEAEVEV</sequence>
<dbReference type="InterPro" id="IPR032675">
    <property type="entry name" value="LRR_dom_sf"/>
</dbReference>
<reference evidence="1" key="1">
    <citation type="submission" date="2020-05" db="EMBL/GenBank/DDBJ databases">
        <title>Phylogenomic resolution of chytrid fungi.</title>
        <authorList>
            <person name="Stajich J.E."/>
            <person name="Amses K."/>
            <person name="Simmons R."/>
            <person name="Seto K."/>
            <person name="Myers J."/>
            <person name="Bonds A."/>
            <person name="Quandt C.A."/>
            <person name="Barry K."/>
            <person name="Liu P."/>
            <person name="Grigoriev I."/>
            <person name="Longcore J.E."/>
            <person name="James T.Y."/>
        </authorList>
    </citation>
    <scope>NUCLEOTIDE SEQUENCE</scope>
    <source>
        <strain evidence="1">JEL0318</strain>
    </source>
</reference>
<protein>
    <submittedName>
        <fullName evidence="1">Uncharacterized protein</fullName>
    </submittedName>
</protein>
<proteinExistence type="predicted"/>
<name>A0AAD5SG73_9FUNG</name>
<evidence type="ECO:0000313" key="2">
    <source>
        <dbReference type="Proteomes" id="UP001212841"/>
    </source>
</evidence>
<dbReference type="Proteomes" id="UP001212841">
    <property type="component" value="Unassembled WGS sequence"/>
</dbReference>
<organism evidence="1 2">
    <name type="scientific">Rhizophlyctis rosea</name>
    <dbReference type="NCBI Taxonomy" id="64517"/>
    <lineage>
        <taxon>Eukaryota</taxon>
        <taxon>Fungi</taxon>
        <taxon>Fungi incertae sedis</taxon>
        <taxon>Chytridiomycota</taxon>
        <taxon>Chytridiomycota incertae sedis</taxon>
        <taxon>Chytridiomycetes</taxon>
        <taxon>Rhizophlyctidales</taxon>
        <taxon>Rhizophlyctidaceae</taxon>
        <taxon>Rhizophlyctis</taxon>
    </lineage>
</organism>
<accession>A0AAD5SG73</accession>
<dbReference type="EMBL" id="JADGJD010000125">
    <property type="protein sequence ID" value="KAJ3054624.1"/>
    <property type="molecule type" value="Genomic_DNA"/>
</dbReference>
<feature type="non-terminal residue" evidence="1">
    <location>
        <position position="1"/>
    </location>
</feature>
<comment type="caution">
    <text evidence="1">The sequence shown here is derived from an EMBL/GenBank/DDBJ whole genome shotgun (WGS) entry which is preliminary data.</text>
</comment>
<dbReference type="Gene3D" id="3.80.10.10">
    <property type="entry name" value="Ribonuclease Inhibitor"/>
    <property type="match status" value="1"/>
</dbReference>
<gene>
    <name evidence="1" type="ORF">HK097_001290</name>
</gene>
<evidence type="ECO:0000313" key="1">
    <source>
        <dbReference type="EMBL" id="KAJ3054624.1"/>
    </source>
</evidence>